<dbReference type="AlphaFoldDB" id="H0I0N3"/>
<dbReference type="RefSeq" id="WP_008839590.1">
    <property type="nucleotide sequence ID" value="NZ_AHAM01000268.1"/>
</dbReference>
<dbReference type="Proteomes" id="UP000003250">
    <property type="component" value="Unassembled WGS sequence"/>
</dbReference>
<dbReference type="EMBL" id="AHAM01000268">
    <property type="protein sequence ID" value="EHK53458.1"/>
    <property type="molecule type" value="Genomic_DNA"/>
</dbReference>
<reference evidence="1 2" key="1">
    <citation type="journal article" date="2012" name="J. Bacteriol.">
        <title>Draft Genome Sequence of Mesorhizobium alhagi CCNWXJ12-2T, a Novel Salt-Resistant Species Isolated from the Desert of Northwestern China.</title>
        <authorList>
            <person name="Zhou M."/>
            <person name="Chen W."/>
            <person name="Chen H."/>
            <person name="Wei G."/>
        </authorList>
    </citation>
    <scope>NUCLEOTIDE SEQUENCE [LARGE SCALE GENOMIC DNA]</scope>
    <source>
        <strain evidence="1 2">CCNWXJ12-2</strain>
    </source>
</reference>
<gene>
    <name evidence="1" type="ORF">MAXJ12_30102</name>
</gene>
<keyword evidence="2" id="KW-1185">Reference proteome</keyword>
<sequence>MWRRKIDRTIRAAVDRNSDGQFWRTQTKAVHREDSFQKIEPRRRAERLLVRGSQVADCGYLTSLDIGVLKKVFDETCAKNDTAPDSPAASHFAKALMAAFENGIQDKAGLLAILGNKDRWAA</sequence>
<evidence type="ECO:0000313" key="1">
    <source>
        <dbReference type="EMBL" id="EHK53458.1"/>
    </source>
</evidence>
<organism evidence="1 2">
    <name type="scientific">Mesorhizobium alhagi CCNWXJ12-2</name>
    <dbReference type="NCBI Taxonomy" id="1107882"/>
    <lineage>
        <taxon>Bacteria</taxon>
        <taxon>Pseudomonadati</taxon>
        <taxon>Pseudomonadota</taxon>
        <taxon>Alphaproteobacteria</taxon>
        <taxon>Hyphomicrobiales</taxon>
        <taxon>Phyllobacteriaceae</taxon>
        <taxon>Allomesorhizobium</taxon>
    </lineage>
</organism>
<dbReference type="OrthoDB" id="8100807at2"/>
<evidence type="ECO:0000313" key="2">
    <source>
        <dbReference type="Proteomes" id="UP000003250"/>
    </source>
</evidence>
<protein>
    <submittedName>
        <fullName evidence="1">Uncharacterized protein</fullName>
    </submittedName>
</protein>
<proteinExistence type="predicted"/>
<name>H0I0N3_9HYPH</name>
<accession>H0I0N3</accession>